<accession>A0A099GHX4</accession>
<protein>
    <submittedName>
        <fullName evidence="1">Uncharacterized protein</fullName>
    </submittedName>
</protein>
<dbReference type="Proteomes" id="UP000029858">
    <property type="component" value="Unassembled WGS sequence"/>
</dbReference>
<organism evidence="1 2">
    <name type="scientific">Paracoccus sanguinis</name>
    <dbReference type="NCBI Taxonomy" id="1545044"/>
    <lineage>
        <taxon>Bacteria</taxon>
        <taxon>Pseudomonadati</taxon>
        <taxon>Pseudomonadota</taxon>
        <taxon>Alphaproteobacteria</taxon>
        <taxon>Rhodobacterales</taxon>
        <taxon>Paracoccaceae</taxon>
        <taxon>Paracoccus</taxon>
    </lineage>
</organism>
<comment type="caution">
    <text evidence="1">The sequence shown here is derived from an EMBL/GenBank/DDBJ whole genome shotgun (WGS) entry which is preliminary data.</text>
</comment>
<dbReference type="AlphaFoldDB" id="A0A099GHX4"/>
<sequence>MTDLYLAHPAGLESPAVRLAQLTPNDAADLTLTTRAIAVGSEGFVQVTTVMGDTGRIFVVPGAPFPVRATRIWATGTTATDIVGLA</sequence>
<name>A0A099GHX4_9RHOB</name>
<evidence type="ECO:0000313" key="1">
    <source>
        <dbReference type="EMBL" id="KGJ22167.1"/>
    </source>
</evidence>
<reference evidence="1 2" key="2">
    <citation type="submission" date="2014-10" db="EMBL/GenBank/DDBJ databases">
        <title>Paracoccus sanguinis sp. nov., isolated from clinical specimens of New York State patients.</title>
        <authorList>
            <person name="Mingle L.A."/>
            <person name="Cole J.A."/>
            <person name="Lapierre P."/>
            <person name="Musser K.A."/>
        </authorList>
    </citation>
    <scope>NUCLEOTIDE SEQUENCE [LARGE SCALE GENOMIC DNA]</scope>
    <source>
        <strain evidence="1 2">5503</strain>
    </source>
</reference>
<dbReference type="RefSeq" id="WP_036709706.1">
    <property type="nucleotide sequence ID" value="NZ_JRKQ01000045.1"/>
</dbReference>
<dbReference type="EMBL" id="JRKQ01000045">
    <property type="protein sequence ID" value="KGJ22167.1"/>
    <property type="molecule type" value="Genomic_DNA"/>
</dbReference>
<gene>
    <name evidence="1" type="ORF">IX56_09825</name>
</gene>
<proteinExistence type="predicted"/>
<evidence type="ECO:0000313" key="2">
    <source>
        <dbReference type="Proteomes" id="UP000029858"/>
    </source>
</evidence>
<reference evidence="1 2" key="1">
    <citation type="submission" date="2014-09" db="EMBL/GenBank/DDBJ databases">
        <authorList>
            <person name="McGinnis J.M."/>
            <person name="Wolfgang W.J."/>
        </authorList>
    </citation>
    <scope>NUCLEOTIDE SEQUENCE [LARGE SCALE GENOMIC DNA]</scope>
    <source>
        <strain evidence="1 2">5503</strain>
    </source>
</reference>